<dbReference type="KEGG" id="eel:EUBELI_20300"/>
<dbReference type="Proteomes" id="UP000001476">
    <property type="component" value="Plasmid pEubeli2"/>
</dbReference>
<dbReference type="eggNOG" id="COG4823">
    <property type="taxonomic scope" value="Bacteria"/>
</dbReference>
<dbReference type="InterPro" id="IPR011664">
    <property type="entry name" value="Abi_system_AbiD/AbiF-like"/>
</dbReference>
<protein>
    <recommendedName>
        <fullName evidence="1">Rhodanese domain-containing protein</fullName>
    </recommendedName>
</protein>
<dbReference type="EMBL" id="CP001106">
    <property type="protein sequence ID" value="ACR73445.1"/>
    <property type="molecule type" value="Genomic_DNA"/>
</dbReference>
<evidence type="ECO:0000313" key="2">
    <source>
        <dbReference type="EMBL" id="ACR73445.1"/>
    </source>
</evidence>
<feature type="domain" description="Rhodanese" evidence="1">
    <location>
        <begin position="206"/>
        <end position="230"/>
    </location>
</feature>
<dbReference type="AlphaFoldDB" id="C4Z653"/>
<dbReference type="InterPro" id="IPR001763">
    <property type="entry name" value="Rhodanese-like_dom"/>
</dbReference>
<reference evidence="2 3" key="1">
    <citation type="journal article" date="2009" name="Proc. Natl. Acad. Sci. U.S.A.">
        <title>Characterizing a model human gut microbiota composed of members of its two dominant bacterial phyla.</title>
        <authorList>
            <person name="Mahowald M.A."/>
            <person name="Rey F.E."/>
            <person name="Seedorf H."/>
            <person name="Turnbaugh P.J."/>
            <person name="Fulton R.S."/>
            <person name="Wollam A."/>
            <person name="Shah N."/>
            <person name="Wang C."/>
            <person name="Magrini V."/>
            <person name="Wilson R.K."/>
            <person name="Cantarel B.L."/>
            <person name="Coutinho P.M."/>
            <person name="Henrissat B."/>
            <person name="Crock L.W."/>
            <person name="Russell A."/>
            <person name="Verberkmoes N.C."/>
            <person name="Hettich R.L."/>
            <person name="Gordon J.I."/>
        </authorList>
    </citation>
    <scope>NUCLEOTIDE SEQUENCE [LARGE SCALE GENOMIC DNA]</scope>
    <source>
        <strain evidence="3">ATCC 27750 / DSM 3376 / VPI C15-48 / C15-B4</strain>
        <plasmid evidence="2">unnamed</plasmid>
    </source>
</reference>
<sequence length="347" mass="41242">MKWYKEHIMSEEKVFLTYNQQLKKLRNNKKITCNNSTKDKEILVRMGYFNIVNGYKYPFICGIDNTGKHIYLPNTDLANIYELKKFDEKLRSFLLRYITQIEEEVRTLTGYKFDQCNDNGKIPWYDANAYSEKARLQNKISAISSAYSELSKSQLDYVKFYMNQHTSIPTWIMIKVINFSTFIDVLNNSKMIVKHSLCELYGMIDEKGYPDVKLLIGSLHWLRKVRNSCAHNERIYCITETKDKSKKGRIKEKYFKQLRASYSKDTEKKLMDLLIYFKYYLPASEFKNMMKEFIEMLSAIKKEVSQNAFDNIRGQMGIKDIDDLKILVELKKEKINYNTFDRKVENK</sequence>
<gene>
    <name evidence="2" type="ordered locus">EUBELI_20300</name>
</gene>
<dbReference type="PROSITE" id="PS50206">
    <property type="entry name" value="RHODANESE_3"/>
    <property type="match status" value="1"/>
</dbReference>
<organism evidence="2 3">
    <name type="scientific">Lachnospira eligens (strain ATCC 27750 / DSM 3376 / VPI C15-48 / C15-B4)</name>
    <name type="common">Eubacterium eligens</name>
    <dbReference type="NCBI Taxonomy" id="515620"/>
    <lineage>
        <taxon>Bacteria</taxon>
        <taxon>Bacillati</taxon>
        <taxon>Bacillota</taxon>
        <taxon>Clostridia</taxon>
        <taxon>Lachnospirales</taxon>
        <taxon>Lachnospiraceae</taxon>
        <taxon>Lachnospira</taxon>
    </lineage>
</organism>
<evidence type="ECO:0000313" key="3">
    <source>
        <dbReference type="Proteomes" id="UP000001476"/>
    </source>
</evidence>
<proteinExistence type="predicted"/>
<dbReference type="HOGENOM" id="CLU_044962_0_2_9"/>
<name>C4Z653_LACE2</name>
<evidence type="ECO:0000259" key="1">
    <source>
        <dbReference type="PROSITE" id="PS50206"/>
    </source>
</evidence>
<keyword evidence="2" id="KW-0614">Plasmid</keyword>
<dbReference type="Pfam" id="PF07751">
    <property type="entry name" value="Abi_2"/>
    <property type="match status" value="1"/>
</dbReference>
<keyword evidence="3" id="KW-1185">Reference proteome</keyword>
<geneLocation type="plasmid" evidence="3">
    <name>pEubeli2</name>
</geneLocation>
<accession>C4Z653</accession>